<organism evidence="2 3">
    <name type="scientific">Blautia faecicola</name>
    <dbReference type="NCBI Taxonomy" id="2509240"/>
    <lineage>
        <taxon>Bacteria</taxon>
        <taxon>Bacillati</taxon>
        <taxon>Bacillota</taxon>
        <taxon>Clostridia</taxon>
        <taxon>Lachnospirales</taxon>
        <taxon>Lachnospiraceae</taxon>
        <taxon>Blautia</taxon>
    </lineage>
</organism>
<dbReference type="Gene3D" id="3.90.550.10">
    <property type="entry name" value="Spore Coat Polysaccharide Biosynthesis Protein SpsA, Chain A"/>
    <property type="match status" value="1"/>
</dbReference>
<keyword evidence="3" id="KW-1185">Reference proteome</keyword>
<reference evidence="2 3" key="1">
    <citation type="submission" date="2019-01" db="EMBL/GenBank/DDBJ databases">
        <title>Blautia sp. nov. KGMB01111 isolated human feces.</title>
        <authorList>
            <person name="Park J.-E."/>
            <person name="Kim J.-S."/>
            <person name="Park S.-H."/>
        </authorList>
    </citation>
    <scope>NUCLEOTIDE SEQUENCE [LARGE SCALE GENOMIC DNA]</scope>
    <source>
        <strain evidence="2 3">KGMB01111</strain>
    </source>
</reference>
<keyword evidence="2" id="KW-0808">Transferase</keyword>
<dbReference type="Pfam" id="PF00535">
    <property type="entry name" value="Glycos_transf_2"/>
    <property type="match status" value="1"/>
</dbReference>
<comment type="caution">
    <text evidence="2">The sequence shown here is derived from an EMBL/GenBank/DDBJ whole genome shotgun (WGS) entry which is preliminary data.</text>
</comment>
<name>A0A4Q1RIT5_9FIRM</name>
<evidence type="ECO:0000259" key="1">
    <source>
        <dbReference type="Pfam" id="PF00535"/>
    </source>
</evidence>
<dbReference type="OrthoDB" id="396512at2"/>
<dbReference type="RefSeq" id="WP_022399595.1">
    <property type="nucleotide sequence ID" value="NZ_DAWBJR010000013.1"/>
</dbReference>
<accession>A0A4Q1RIT5</accession>
<protein>
    <submittedName>
        <fullName evidence="2">Glycosyltransferase family 2 protein</fullName>
    </submittedName>
</protein>
<feature type="domain" description="Glycosyltransferase 2-like" evidence="1">
    <location>
        <begin position="5"/>
        <end position="108"/>
    </location>
</feature>
<evidence type="ECO:0000313" key="3">
    <source>
        <dbReference type="Proteomes" id="UP000290106"/>
    </source>
</evidence>
<dbReference type="SUPFAM" id="SSF53448">
    <property type="entry name" value="Nucleotide-diphospho-sugar transferases"/>
    <property type="match status" value="1"/>
</dbReference>
<dbReference type="InterPro" id="IPR001173">
    <property type="entry name" value="Glyco_trans_2-like"/>
</dbReference>
<sequence>MKTLSITVPCYNSQEYMRNCVDSLLKGGEDVEILIVDDGSKDDTLKIAKEYEEKYPTIVKAIHQENKGHGGAVNTGLAHATGLYFKVVDSDDWLNEEAFRKAIEVLKQCVRGPKTLDLLICNYVYEKVGAKRKTVMRYRSALPQNKIFGWDDVRPLGTSHYLLMHSMIYRTELLWECGLKLPEHTFYVDNLVAFIPLASVQSMYYLDVNLYRYFIGRADQSVSESVMIGRMDQQIRVNKLMIDYMGQVKNLHRSQRGYMRHMLIMIMTVSSIFLIQAKTDECFEKKKELWRYLKVNDRADYGKIRVSLLGRLCNLPGKGGRQVSVTGYKVVQKIYGFN</sequence>
<proteinExistence type="predicted"/>
<dbReference type="AlphaFoldDB" id="A0A4Q1RIT5"/>
<evidence type="ECO:0000313" key="2">
    <source>
        <dbReference type="EMBL" id="RXS75582.1"/>
    </source>
</evidence>
<dbReference type="PANTHER" id="PTHR22916:SF3">
    <property type="entry name" value="UDP-GLCNAC:BETAGAL BETA-1,3-N-ACETYLGLUCOSAMINYLTRANSFERASE-LIKE PROTEIN 1"/>
    <property type="match status" value="1"/>
</dbReference>
<dbReference type="PANTHER" id="PTHR22916">
    <property type="entry name" value="GLYCOSYLTRANSFERASE"/>
    <property type="match status" value="1"/>
</dbReference>
<dbReference type="GO" id="GO:0016758">
    <property type="term" value="F:hexosyltransferase activity"/>
    <property type="evidence" value="ECO:0007669"/>
    <property type="project" value="UniProtKB-ARBA"/>
</dbReference>
<dbReference type="CDD" id="cd00761">
    <property type="entry name" value="Glyco_tranf_GTA_type"/>
    <property type="match status" value="1"/>
</dbReference>
<dbReference type="EMBL" id="SDKC01000001">
    <property type="protein sequence ID" value="RXS75582.1"/>
    <property type="molecule type" value="Genomic_DNA"/>
</dbReference>
<gene>
    <name evidence="2" type="ORF">ETP43_10380</name>
</gene>
<dbReference type="InterPro" id="IPR029044">
    <property type="entry name" value="Nucleotide-diphossugar_trans"/>
</dbReference>
<dbReference type="Proteomes" id="UP000290106">
    <property type="component" value="Unassembled WGS sequence"/>
</dbReference>